<feature type="compositionally biased region" description="Gly residues" evidence="2">
    <location>
        <begin position="334"/>
        <end position="343"/>
    </location>
</feature>
<dbReference type="Gene3D" id="2.60.200.20">
    <property type="match status" value="1"/>
</dbReference>
<feature type="compositionally biased region" description="Polar residues" evidence="2">
    <location>
        <begin position="773"/>
        <end position="785"/>
    </location>
</feature>
<feature type="region of interest" description="Disordered" evidence="2">
    <location>
        <begin position="741"/>
        <end position="800"/>
    </location>
</feature>
<dbReference type="InterPro" id="IPR052212">
    <property type="entry name" value="PH-like_domain"/>
</dbReference>
<dbReference type="Proteomes" id="UP000694427">
    <property type="component" value="Unplaced"/>
</dbReference>
<evidence type="ECO:0000313" key="3">
    <source>
        <dbReference type="Ensembl" id="ENSCCRP00010032066.1"/>
    </source>
</evidence>
<feature type="coiled-coil region" evidence="1">
    <location>
        <begin position="611"/>
        <end position="667"/>
    </location>
</feature>
<feature type="region of interest" description="Disordered" evidence="2">
    <location>
        <begin position="107"/>
        <end position="169"/>
    </location>
</feature>
<organism evidence="3 4">
    <name type="scientific">Cyprinus carpio</name>
    <name type="common">Common carp</name>
    <dbReference type="NCBI Taxonomy" id="7962"/>
    <lineage>
        <taxon>Eukaryota</taxon>
        <taxon>Metazoa</taxon>
        <taxon>Chordata</taxon>
        <taxon>Craniata</taxon>
        <taxon>Vertebrata</taxon>
        <taxon>Euteleostomi</taxon>
        <taxon>Actinopterygii</taxon>
        <taxon>Neopterygii</taxon>
        <taxon>Teleostei</taxon>
        <taxon>Ostariophysi</taxon>
        <taxon>Cypriniformes</taxon>
        <taxon>Cyprinidae</taxon>
        <taxon>Cyprininae</taxon>
        <taxon>Cyprinus</taxon>
    </lineage>
</organism>
<feature type="region of interest" description="Disordered" evidence="2">
    <location>
        <begin position="334"/>
        <end position="354"/>
    </location>
</feature>
<feature type="coiled-coil region" evidence="1">
    <location>
        <begin position="888"/>
        <end position="915"/>
    </location>
</feature>
<accession>A0A8C1JGB8</accession>
<dbReference type="PANTHER" id="PTHR12156">
    <property type="entry name" value="PLECKSTRIN HOMOLOGY-LIKE DOMAIN, FAMILY B, MEMBER 3"/>
    <property type="match status" value="1"/>
</dbReference>
<protein>
    <submittedName>
        <fullName evidence="3">Pleckstrin homology-like domain, family B, member 2a</fullName>
    </submittedName>
</protein>
<feature type="compositionally biased region" description="Low complexity" evidence="2">
    <location>
        <begin position="135"/>
        <end position="146"/>
    </location>
</feature>
<feature type="coiled-coil region" evidence="1">
    <location>
        <begin position="497"/>
        <end position="577"/>
    </location>
</feature>
<dbReference type="GO" id="GO:0070507">
    <property type="term" value="P:regulation of microtubule cytoskeleton organization"/>
    <property type="evidence" value="ECO:0007669"/>
    <property type="project" value="TreeGrafter"/>
</dbReference>
<dbReference type="PANTHER" id="PTHR12156:SF21">
    <property type="entry name" value="PLECKSTRIN HOMOLOGY-LIKE DOMAIN FAMILY B MEMBER 2"/>
    <property type="match status" value="1"/>
</dbReference>
<reference evidence="3" key="1">
    <citation type="submission" date="2025-08" db="UniProtKB">
        <authorList>
            <consortium name="Ensembl"/>
        </authorList>
    </citation>
    <scope>IDENTIFICATION</scope>
</reference>
<dbReference type="Ensembl" id="ENSCCRT00010035168.1">
    <property type="protein sequence ID" value="ENSCCRP00010032066.1"/>
    <property type="gene ID" value="ENSCCRG00010013654.1"/>
</dbReference>
<evidence type="ECO:0000313" key="4">
    <source>
        <dbReference type="Proteomes" id="UP000694427"/>
    </source>
</evidence>
<feature type="region of interest" description="Disordered" evidence="2">
    <location>
        <begin position="208"/>
        <end position="227"/>
    </location>
</feature>
<feature type="region of interest" description="Disordered" evidence="2">
    <location>
        <begin position="455"/>
        <end position="490"/>
    </location>
</feature>
<reference evidence="3" key="2">
    <citation type="submission" date="2025-09" db="UniProtKB">
        <authorList>
            <consortium name="Ensembl"/>
        </authorList>
    </citation>
    <scope>IDENTIFICATION</scope>
</reference>
<name>A0A8C1JGB8_CYPCA</name>
<keyword evidence="1" id="KW-0175">Coiled coil</keyword>
<sequence>MCHLDGVPVTKPTKLSHGCTLCLGKSFFRFNHPKEANHMKNMLPEKTAGPTLSLSTDAAKFHSNGGTLVGSSIRGTRSKAELQELMESLQRRKSALEASLKATADRGYLTLSPPPSPQSASSYLQDRPPLSIRVPSPYTPSSSLSMPPSPHHSERPISPVPTQTRARHQSQDNLLLCLPSEGRHPNTANSLLSMWNGSSSSYMTDALLSSRRGPSGAASMPSSPRLGRRLLARDGESTVDPSLRQRKYSTGSLNGLGGHSLSLPRLYRGDAPVLSLPPRRTTKPRRSLQYLEKPPDVTVTANMTSSSRRASLCSVGSAPCLDLGVGERRLSFGKGGLGPGMGPRRGSISSLSGKEELRDYHQRQRDERLREQEVERLERQRLETILCLCSELGRSELGRMETDSGVSAVSDLQKINRELEKLQVSDDESVFSDSAAVSLESGFLGKGRGEILTQRQRRLSGHRETRPQSPTTSLRSSVPSPHLRSKVSEDMQLRQEVTRIEEERIQVLNNIEELEQKIRDLDTQMDESIREMDVERALLDGEQEAEVAQLQSDKEMLEKLNEKMANMEKNAQKNQTQDKALLEAERVKVERLAGLISEQKTQLDTCPEALKEQLQNQLSRDTEALEAETKRFEDLEFQQLEKESRQDEEKETQMQQLLREIAEHQRSVVTRKERLLTLKKQSTQITQQAQREKENFLKEKSNLIYMLQRERENLASLERKYSELTGGQAFSLNPVSMKEHFRSLEERRRSNGSKEGGVLLSDGGMSRKRDRQSSGTLNSALNHSLSPKPHMPLSQSSSCGSILPRTLSVTSRDQDTRRLLKAGQLFLNDERQRMSEMSNRTVSETNVFLEPFHYMDNGHNFDTMSVDSTESLETSISACSPDNISSASTANMAKIEEMERMLREAQAEKNRLLEHRVPQFLSISILLTKIPIYRCLKTQLFFLLCRSERWSCADRLLKMRGEGGRNWRGDCRKRQTDDRN</sequence>
<feature type="coiled-coil region" evidence="1">
    <location>
        <begin position="79"/>
        <end position="106"/>
    </location>
</feature>
<feature type="coiled-coil region" evidence="1">
    <location>
        <begin position="700"/>
        <end position="727"/>
    </location>
</feature>
<dbReference type="AlphaFoldDB" id="A0A8C1JGB8"/>
<dbReference type="GO" id="GO:0045180">
    <property type="term" value="C:basal cortex"/>
    <property type="evidence" value="ECO:0007669"/>
    <property type="project" value="TreeGrafter"/>
</dbReference>
<feature type="compositionally biased region" description="Low complexity" evidence="2">
    <location>
        <begin position="213"/>
        <end position="224"/>
    </location>
</feature>
<evidence type="ECO:0000256" key="2">
    <source>
        <dbReference type="SAM" id="MobiDB-lite"/>
    </source>
</evidence>
<proteinExistence type="predicted"/>
<keyword evidence="4" id="KW-1185">Reference proteome</keyword>
<feature type="compositionally biased region" description="Polar residues" evidence="2">
    <location>
        <begin position="467"/>
        <end position="479"/>
    </location>
</feature>
<evidence type="ECO:0000256" key="1">
    <source>
        <dbReference type="SAM" id="Coils"/>
    </source>
</evidence>